<evidence type="ECO:0000313" key="3">
    <source>
        <dbReference type="Proteomes" id="UP001321473"/>
    </source>
</evidence>
<dbReference type="InterPro" id="IPR036875">
    <property type="entry name" value="Znf_CCHC_sf"/>
</dbReference>
<feature type="compositionally biased region" description="Low complexity" evidence="1">
    <location>
        <begin position="298"/>
        <end position="307"/>
    </location>
</feature>
<evidence type="ECO:0000313" key="2">
    <source>
        <dbReference type="EMBL" id="KAK8780466.1"/>
    </source>
</evidence>
<evidence type="ECO:0000256" key="1">
    <source>
        <dbReference type="SAM" id="MobiDB-lite"/>
    </source>
</evidence>
<feature type="region of interest" description="Disordered" evidence="1">
    <location>
        <begin position="288"/>
        <end position="313"/>
    </location>
</feature>
<reference evidence="2 3" key="1">
    <citation type="journal article" date="2023" name="Arcadia Sci">
        <title>De novo assembly of a long-read Amblyomma americanum tick genome.</title>
        <authorList>
            <person name="Chou S."/>
            <person name="Poskanzer K.E."/>
            <person name="Rollins M."/>
            <person name="Thuy-Boun P.S."/>
        </authorList>
    </citation>
    <scope>NUCLEOTIDE SEQUENCE [LARGE SCALE GENOMIC DNA]</scope>
    <source>
        <strain evidence="2">F_SG_1</strain>
        <tissue evidence="2">Salivary glands</tissue>
    </source>
</reference>
<name>A0AAQ4F041_AMBAM</name>
<sequence>MSQLWLVRFCTQEAKDAVLAVGVLSVKGGHSAIIDPCRKEIKVKIHWVPFHISSETLRKALSEFGEVMEIRHEERNVPRFVSADSTTRVARMVLKEGVMAEGQPHLFKFHGGSTLVVVPDRAPVCRRCRRRGHIRGDCQTPRCTKFRAFGHVREDCIHTYANVTVAASEDCEDKGDIMDIEEAETKAPDDRWKKSASGEQGSVCDGNMKTSSETPNEQSAESNTTETPPKSDQVSDMNAETEPVRDDRASQDGTFGLPKRAKTAWPPPSQPSTEVRLQRLERQWFRATGAKGKYVPESRSSSASPVRSARHAD</sequence>
<proteinExistence type="predicted"/>
<feature type="compositionally biased region" description="Polar residues" evidence="1">
    <location>
        <begin position="208"/>
        <end position="238"/>
    </location>
</feature>
<dbReference type="EMBL" id="JARKHS020008838">
    <property type="protein sequence ID" value="KAK8780466.1"/>
    <property type="molecule type" value="Genomic_DNA"/>
</dbReference>
<dbReference type="GO" id="GO:0003676">
    <property type="term" value="F:nucleic acid binding"/>
    <property type="evidence" value="ECO:0007669"/>
    <property type="project" value="InterPro"/>
</dbReference>
<accession>A0AAQ4F041</accession>
<dbReference type="SUPFAM" id="SSF57756">
    <property type="entry name" value="Retrovirus zinc finger-like domains"/>
    <property type="match status" value="1"/>
</dbReference>
<dbReference type="AlphaFoldDB" id="A0AAQ4F041"/>
<feature type="compositionally biased region" description="Basic and acidic residues" evidence="1">
    <location>
        <begin position="183"/>
        <end position="193"/>
    </location>
</feature>
<gene>
    <name evidence="2" type="ORF">V5799_018193</name>
</gene>
<organism evidence="2 3">
    <name type="scientific">Amblyomma americanum</name>
    <name type="common">Lone star tick</name>
    <dbReference type="NCBI Taxonomy" id="6943"/>
    <lineage>
        <taxon>Eukaryota</taxon>
        <taxon>Metazoa</taxon>
        <taxon>Ecdysozoa</taxon>
        <taxon>Arthropoda</taxon>
        <taxon>Chelicerata</taxon>
        <taxon>Arachnida</taxon>
        <taxon>Acari</taxon>
        <taxon>Parasitiformes</taxon>
        <taxon>Ixodida</taxon>
        <taxon>Ixodoidea</taxon>
        <taxon>Ixodidae</taxon>
        <taxon>Amblyomminae</taxon>
        <taxon>Amblyomma</taxon>
    </lineage>
</organism>
<keyword evidence="3" id="KW-1185">Reference proteome</keyword>
<dbReference type="GO" id="GO:0008270">
    <property type="term" value="F:zinc ion binding"/>
    <property type="evidence" value="ECO:0007669"/>
    <property type="project" value="InterPro"/>
</dbReference>
<feature type="region of interest" description="Disordered" evidence="1">
    <location>
        <begin position="183"/>
        <end position="275"/>
    </location>
</feature>
<comment type="caution">
    <text evidence="2">The sequence shown here is derived from an EMBL/GenBank/DDBJ whole genome shotgun (WGS) entry which is preliminary data.</text>
</comment>
<evidence type="ECO:0008006" key="4">
    <source>
        <dbReference type="Google" id="ProtNLM"/>
    </source>
</evidence>
<protein>
    <recommendedName>
        <fullName evidence="4">CCHC-type domain-containing protein</fullName>
    </recommendedName>
</protein>
<dbReference type="Proteomes" id="UP001321473">
    <property type="component" value="Unassembled WGS sequence"/>
</dbReference>